<evidence type="ECO:0000313" key="6">
    <source>
        <dbReference type="Proteomes" id="UP000233435"/>
    </source>
</evidence>
<dbReference type="InterPro" id="IPR011008">
    <property type="entry name" value="Dimeric_a/b-barrel"/>
</dbReference>
<keyword evidence="1" id="KW-0805">Transcription regulation</keyword>
<dbReference type="AlphaFoldDB" id="A0A2N3HJW4"/>
<feature type="domain" description="HTH asnC-type" evidence="4">
    <location>
        <begin position="5"/>
        <end position="66"/>
    </location>
</feature>
<dbReference type="Gene3D" id="1.10.10.10">
    <property type="entry name" value="Winged helix-like DNA-binding domain superfamily/Winged helix DNA-binding domain"/>
    <property type="match status" value="1"/>
</dbReference>
<dbReference type="SUPFAM" id="SSF46785">
    <property type="entry name" value="Winged helix' DNA-binding domain"/>
    <property type="match status" value="1"/>
</dbReference>
<dbReference type="OrthoDB" id="9800326at2"/>
<dbReference type="InterPro" id="IPR019888">
    <property type="entry name" value="Tscrpt_reg_AsnC-like"/>
</dbReference>
<organism evidence="5 6">
    <name type="scientific">Confluentibacter flavum</name>
    <dbReference type="NCBI Taxonomy" id="1909700"/>
    <lineage>
        <taxon>Bacteria</taxon>
        <taxon>Pseudomonadati</taxon>
        <taxon>Bacteroidota</taxon>
        <taxon>Flavobacteriia</taxon>
        <taxon>Flavobacteriales</taxon>
        <taxon>Flavobacteriaceae</taxon>
        <taxon>Confluentibacter</taxon>
    </lineage>
</organism>
<keyword evidence="6" id="KW-1185">Reference proteome</keyword>
<dbReference type="Pfam" id="PF01037">
    <property type="entry name" value="AsnC_trans_reg"/>
    <property type="match status" value="1"/>
</dbReference>
<evidence type="ECO:0000256" key="3">
    <source>
        <dbReference type="ARBA" id="ARBA00023163"/>
    </source>
</evidence>
<dbReference type="PROSITE" id="PS50956">
    <property type="entry name" value="HTH_ASNC_2"/>
    <property type="match status" value="1"/>
</dbReference>
<dbReference type="GO" id="GO:0005829">
    <property type="term" value="C:cytosol"/>
    <property type="evidence" value="ECO:0007669"/>
    <property type="project" value="TreeGrafter"/>
</dbReference>
<dbReference type="InterPro" id="IPR019887">
    <property type="entry name" value="Tscrpt_reg_AsnC/Lrp_C"/>
</dbReference>
<keyword evidence="3" id="KW-0804">Transcription</keyword>
<evidence type="ECO:0000256" key="2">
    <source>
        <dbReference type="ARBA" id="ARBA00023125"/>
    </source>
</evidence>
<dbReference type="PROSITE" id="PS00519">
    <property type="entry name" value="HTH_ASNC_1"/>
    <property type="match status" value="1"/>
</dbReference>
<evidence type="ECO:0000259" key="4">
    <source>
        <dbReference type="PROSITE" id="PS50956"/>
    </source>
</evidence>
<name>A0A2N3HJW4_9FLAO</name>
<gene>
    <name evidence="5" type="ORF">CSW08_08575</name>
</gene>
<dbReference type="RefSeq" id="WP_106659479.1">
    <property type="nucleotide sequence ID" value="NZ_PJEO01000028.1"/>
</dbReference>
<dbReference type="Proteomes" id="UP000233435">
    <property type="component" value="Unassembled WGS sequence"/>
</dbReference>
<dbReference type="GO" id="GO:0043565">
    <property type="term" value="F:sequence-specific DNA binding"/>
    <property type="evidence" value="ECO:0007669"/>
    <property type="project" value="InterPro"/>
</dbReference>
<accession>A0A2N3HJW4</accession>
<keyword evidence="2" id="KW-0238">DNA-binding</keyword>
<proteinExistence type="predicted"/>
<dbReference type="Pfam" id="PF13412">
    <property type="entry name" value="HTH_24"/>
    <property type="match status" value="1"/>
</dbReference>
<dbReference type="InterPro" id="IPR019885">
    <property type="entry name" value="Tscrpt_reg_HTH_AsnC-type_CS"/>
</dbReference>
<protein>
    <submittedName>
        <fullName evidence="5">AsnC family transcriptional regulator</fullName>
    </submittedName>
</protein>
<dbReference type="GO" id="GO:0043200">
    <property type="term" value="P:response to amino acid"/>
    <property type="evidence" value="ECO:0007669"/>
    <property type="project" value="TreeGrafter"/>
</dbReference>
<comment type="caution">
    <text evidence="5">The sequence shown here is derived from an EMBL/GenBank/DDBJ whole genome shotgun (WGS) entry which is preliminary data.</text>
</comment>
<dbReference type="PANTHER" id="PTHR30154">
    <property type="entry name" value="LEUCINE-RESPONSIVE REGULATORY PROTEIN"/>
    <property type="match status" value="1"/>
</dbReference>
<dbReference type="PRINTS" id="PR00033">
    <property type="entry name" value="HTHASNC"/>
</dbReference>
<dbReference type="Gene3D" id="3.30.70.920">
    <property type="match status" value="1"/>
</dbReference>
<dbReference type="InterPro" id="IPR036390">
    <property type="entry name" value="WH_DNA-bd_sf"/>
</dbReference>
<dbReference type="EMBL" id="PJEO01000028">
    <property type="protein sequence ID" value="PKQ45265.1"/>
    <property type="molecule type" value="Genomic_DNA"/>
</dbReference>
<dbReference type="PANTHER" id="PTHR30154:SF34">
    <property type="entry name" value="TRANSCRIPTIONAL REGULATOR AZLB"/>
    <property type="match status" value="1"/>
</dbReference>
<dbReference type="SUPFAM" id="SSF54909">
    <property type="entry name" value="Dimeric alpha+beta barrel"/>
    <property type="match status" value="1"/>
</dbReference>
<dbReference type="InterPro" id="IPR036388">
    <property type="entry name" value="WH-like_DNA-bd_sf"/>
</dbReference>
<sequence length="159" mass="18194">MAFTLDTVDKKILNILQKDARITTKALAEKLGLTTTPIFERIRRLEKNGVIHKYVCLLNPKHIDRKLTVFISISIKNHGVTYVGSFIKEMEAVPDVMEIYHIGGNYDFLVKVMMRDMEAYQKFVLNKLSNIGNIDHIQSSFVLSNDKFTTAFELSLTNP</sequence>
<dbReference type="SMART" id="SM00344">
    <property type="entry name" value="HTH_ASNC"/>
    <property type="match status" value="1"/>
</dbReference>
<evidence type="ECO:0000313" key="5">
    <source>
        <dbReference type="EMBL" id="PKQ45265.1"/>
    </source>
</evidence>
<reference evidence="5 6" key="1">
    <citation type="submission" date="2017-12" db="EMBL/GenBank/DDBJ databases">
        <title>Confluentibacter flavum sp. nov., isolated from the saline lake.</title>
        <authorList>
            <person name="Yu L."/>
        </authorList>
    </citation>
    <scope>NUCLEOTIDE SEQUENCE [LARGE SCALE GENOMIC DNA]</scope>
    <source>
        <strain evidence="5 6">3B</strain>
    </source>
</reference>
<evidence type="ECO:0000256" key="1">
    <source>
        <dbReference type="ARBA" id="ARBA00023015"/>
    </source>
</evidence>
<dbReference type="InterPro" id="IPR000485">
    <property type="entry name" value="AsnC-type_HTH_dom"/>
</dbReference>